<evidence type="ECO:0000313" key="1">
    <source>
        <dbReference type="EMBL" id="OEV05195.1"/>
    </source>
</evidence>
<protein>
    <submittedName>
        <fullName evidence="1">Uncharacterized protein</fullName>
    </submittedName>
</protein>
<dbReference type="OrthoDB" id="4238667at2"/>
<organism evidence="1 2">
    <name type="scientific">Streptomyces oceani</name>
    <dbReference type="NCBI Taxonomy" id="1075402"/>
    <lineage>
        <taxon>Bacteria</taxon>
        <taxon>Bacillati</taxon>
        <taxon>Actinomycetota</taxon>
        <taxon>Actinomycetes</taxon>
        <taxon>Kitasatosporales</taxon>
        <taxon>Streptomycetaceae</taxon>
        <taxon>Streptomyces</taxon>
    </lineage>
</organism>
<dbReference type="AlphaFoldDB" id="A0A1E7KMM2"/>
<reference evidence="1 2" key="1">
    <citation type="journal article" date="2016" name="Front. Microbiol.">
        <title>Comparative Genomics Analysis of Streptomyces Species Reveals Their Adaptation to the Marine Environment and Their Diversity at the Genomic Level.</title>
        <authorList>
            <person name="Tian X."/>
            <person name="Zhang Z."/>
            <person name="Yang T."/>
            <person name="Chen M."/>
            <person name="Li J."/>
            <person name="Chen F."/>
            <person name="Yang J."/>
            <person name="Li W."/>
            <person name="Zhang B."/>
            <person name="Zhang Z."/>
            <person name="Wu J."/>
            <person name="Zhang C."/>
            <person name="Long L."/>
            <person name="Xiao J."/>
        </authorList>
    </citation>
    <scope>NUCLEOTIDE SEQUENCE [LARGE SCALE GENOMIC DNA]</scope>
    <source>
        <strain evidence="1 2">SCSIO 02100</strain>
    </source>
</reference>
<evidence type="ECO:0000313" key="2">
    <source>
        <dbReference type="Proteomes" id="UP000176101"/>
    </source>
</evidence>
<proteinExistence type="predicted"/>
<dbReference type="Proteomes" id="UP000176101">
    <property type="component" value="Unassembled WGS sequence"/>
</dbReference>
<name>A0A1E7KMM2_9ACTN</name>
<sequence length="157" mass="16745">MTEWGVALLAAGSALAGSLVTGWFARSAGNRQAEAARHAGDRQADALLDTVRTTLQDQRDVRLLDLRRQTYAAFLEAAEAVLLTHRTGEGGSADRSALQRALATVLLEGPEEVADAARVLVTALGTGRAPDELVAAREDFLHRAREALNSARPLQGY</sequence>
<dbReference type="EMBL" id="LJGU01000104">
    <property type="protein sequence ID" value="OEV05195.1"/>
    <property type="molecule type" value="Genomic_DNA"/>
</dbReference>
<accession>A0A1E7KMM2</accession>
<dbReference type="RefSeq" id="WP_070195231.1">
    <property type="nucleotide sequence ID" value="NZ_LJGU01000104.1"/>
</dbReference>
<gene>
    <name evidence="1" type="ORF">AN216_04285</name>
</gene>
<keyword evidence="2" id="KW-1185">Reference proteome</keyword>
<comment type="caution">
    <text evidence="1">The sequence shown here is derived from an EMBL/GenBank/DDBJ whole genome shotgun (WGS) entry which is preliminary data.</text>
</comment>